<organism evidence="1 2">
    <name type="scientific">Candidatus Dojkabacteria bacterium</name>
    <dbReference type="NCBI Taxonomy" id="2099670"/>
    <lineage>
        <taxon>Bacteria</taxon>
        <taxon>Candidatus Dojkabacteria</taxon>
    </lineage>
</organism>
<proteinExistence type="predicted"/>
<reference evidence="1 2" key="1">
    <citation type="journal article" date="2020" name="Biotechnol. Biofuels">
        <title>New insights from the biogas microbiome by comprehensive genome-resolved metagenomics of nearly 1600 species originating from multiple anaerobic digesters.</title>
        <authorList>
            <person name="Campanaro S."/>
            <person name="Treu L."/>
            <person name="Rodriguez-R L.M."/>
            <person name="Kovalovszki A."/>
            <person name="Ziels R.M."/>
            <person name="Maus I."/>
            <person name="Zhu X."/>
            <person name="Kougias P.G."/>
            <person name="Basile A."/>
            <person name="Luo G."/>
            <person name="Schluter A."/>
            <person name="Konstantinidis K.T."/>
            <person name="Angelidaki I."/>
        </authorList>
    </citation>
    <scope>NUCLEOTIDE SEQUENCE [LARGE SCALE GENOMIC DNA]</scope>
    <source>
        <strain evidence="1">AS06rmzACSIP_65</strain>
    </source>
</reference>
<gene>
    <name evidence="1" type="ORF">GX656_01645</name>
</gene>
<dbReference type="EMBL" id="JAAZBX010000004">
    <property type="protein sequence ID" value="NLD25326.1"/>
    <property type="molecule type" value="Genomic_DNA"/>
</dbReference>
<protein>
    <submittedName>
        <fullName evidence="1">Uncharacterized protein</fullName>
    </submittedName>
</protein>
<sequence length="197" mass="22272">MPSEHEIEPDERGSLEIRRDNIAYSIAFELASGTITTDNVSRENGLSGLDSVCIYFAHALSLSPEEFRTLVLNHYKMYGQYFSMDDTPLEEECDEEEIDYSTTHDVEDDDKATVKAIAMMIRMGLVADDVKSLLNERTPLEQLISYLFWAFDDEEIGEYKLEILGALSDFAGGYYLRSGNFGIDYKLILGNKSSNSI</sequence>
<evidence type="ECO:0000313" key="1">
    <source>
        <dbReference type="EMBL" id="NLD25326.1"/>
    </source>
</evidence>
<evidence type="ECO:0000313" key="2">
    <source>
        <dbReference type="Proteomes" id="UP000545876"/>
    </source>
</evidence>
<dbReference type="Proteomes" id="UP000545876">
    <property type="component" value="Unassembled WGS sequence"/>
</dbReference>
<comment type="caution">
    <text evidence="1">The sequence shown here is derived from an EMBL/GenBank/DDBJ whole genome shotgun (WGS) entry which is preliminary data.</text>
</comment>
<accession>A0A847D0M8</accession>
<dbReference type="AlphaFoldDB" id="A0A847D0M8"/>
<name>A0A847D0M8_9BACT</name>